<dbReference type="Gene3D" id="3.40.50.10140">
    <property type="entry name" value="Toll/interleukin-1 receptor homology (TIR) domain"/>
    <property type="match status" value="1"/>
</dbReference>
<dbReference type="RefSeq" id="WP_017052731.1">
    <property type="nucleotide sequence ID" value="NZ_AJYW02000285.1"/>
</dbReference>
<sequence>MAGVVKRKYNKETGLYSKSFTRPLNSISRILPIEYNKVTILNLFKEFYPREWSELISRYQYYTDKDKNLQKNGKKSRFHHKKPEDFLFGLAKIKQITSYRLKESHRKNFNKSAREYEYNKFKEERKIKNDTYHKKTLENNKLAQNLEPIYIDLFISQYHRRDVTIQDKLEIVNEVKKFNCKKSIRFLQKLNDSERNNQVRRLAFEHLQKSGVYVKLRKNFKGKQKKYHLERDKFIVTPSDLMKRLDSNSIQSKKSYDIFISHSFHDNDKALSLKDFLNKQKLSVYLDWTSDNDFLRREIVSEYTKLVLMERIKQSKAVIFLKSENSMNANFELQSPWVEMELSFAEKINKRILCINLSGEGSPFEEVSISLSDDEFHINNEGVEGIFRCLDF</sequence>
<dbReference type="AlphaFoldDB" id="A0A1E5CP44"/>
<organism evidence="2 3">
    <name type="scientific">Vibrio genomosp. F6 str. FF-238</name>
    <dbReference type="NCBI Taxonomy" id="1191298"/>
    <lineage>
        <taxon>Bacteria</taxon>
        <taxon>Pseudomonadati</taxon>
        <taxon>Pseudomonadota</taxon>
        <taxon>Gammaproteobacteria</taxon>
        <taxon>Vibrionales</taxon>
        <taxon>Vibrionaceae</taxon>
        <taxon>Vibrio</taxon>
    </lineage>
</organism>
<dbReference type="EMBL" id="AJYW02000285">
    <property type="protein sequence ID" value="OEE71670.1"/>
    <property type="molecule type" value="Genomic_DNA"/>
</dbReference>
<evidence type="ECO:0000313" key="2">
    <source>
        <dbReference type="EMBL" id="OEE71670.1"/>
    </source>
</evidence>
<dbReference type="SUPFAM" id="SSF52200">
    <property type="entry name" value="Toll/Interleukin receptor TIR domain"/>
    <property type="match status" value="1"/>
</dbReference>
<name>A0A1E5CP44_9VIBR</name>
<comment type="caution">
    <text evidence="2">The sequence shown here is derived from an EMBL/GenBank/DDBJ whole genome shotgun (WGS) entry which is preliminary data.</text>
</comment>
<proteinExistence type="predicted"/>
<keyword evidence="3" id="KW-1185">Reference proteome</keyword>
<evidence type="ECO:0000313" key="3">
    <source>
        <dbReference type="Proteomes" id="UP000094165"/>
    </source>
</evidence>
<dbReference type="Pfam" id="PF13676">
    <property type="entry name" value="TIR_2"/>
    <property type="match status" value="1"/>
</dbReference>
<dbReference type="InterPro" id="IPR035897">
    <property type="entry name" value="Toll_tir_struct_dom_sf"/>
</dbReference>
<dbReference type="GO" id="GO:0007165">
    <property type="term" value="P:signal transduction"/>
    <property type="evidence" value="ECO:0007669"/>
    <property type="project" value="InterPro"/>
</dbReference>
<dbReference type="InterPro" id="IPR000157">
    <property type="entry name" value="TIR_dom"/>
</dbReference>
<feature type="domain" description="TIR" evidence="1">
    <location>
        <begin position="258"/>
        <end position="358"/>
    </location>
</feature>
<protein>
    <recommendedName>
        <fullName evidence="1">TIR domain-containing protein</fullName>
    </recommendedName>
</protein>
<reference evidence="2 3" key="1">
    <citation type="journal article" date="2012" name="Science">
        <title>Ecological populations of bacteria act as socially cohesive units of antibiotic production and resistance.</title>
        <authorList>
            <person name="Cordero O.X."/>
            <person name="Wildschutte H."/>
            <person name="Kirkup B."/>
            <person name="Proehl S."/>
            <person name="Ngo L."/>
            <person name="Hussain F."/>
            <person name="Le Roux F."/>
            <person name="Mincer T."/>
            <person name="Polz M.F."/>
        </authorList>
    </citation>
    <scope>NUCLEOTIDE SEQUENCE [LARGE SCALE GENOMIC DNA]</scope>
    <source>
        <strain evidence="2 3">FF-238</strain>
    </source>
</reference>
<dbReference type="Proteomes" id="UP000094165">
    <property type="component" value="Unassembled WGS sequence"/>
</dbReference>
<evidence type="ECO:0000259" key="1">
    <source>
        <dbReference type="Pfam" id="PF13676"/>
    </source>
</evidence>
<accession>A0A1E5CP44</accession>
<gene>
    <name evidence="2" type="ORF">A130_07755</name>
</gene>